<feature type="region of interest" description="Disordered" evidence="12">
    <location>
        <begin position="561"/>
        <end position="632"/>
    </location>
</feature>
<feature type="compositionally biased region" description="Gly residues" evidence="12">
    <location>
        <begin position="1326"/>
        <end position="1335"/>
    </location>
</feature>
<feature type="compositionally biased region" description="Basic and acidic residues" evidence="12">
    <location>
        <begin position="924"/>
        <end position="965"/>
    </location>
</feature>
<dbReference type="EC" id="2.7.11.1" evidence="1"/>
<organism evidence="15">
    <name type="scientific">Chromera velia CCMP2878</name>
    <dbReference type="NCBI Taxonomy" id="1169474"/>
    <lineage>
        <taxon>Eukaryota</taxon>
        <taxon>Sar</taxon>
        <taxon>Alveolata</taxon>
        <taxon>Colpodellida</taxon>
        <taxon>Chromeraceae</taxon>
        <taxon>Chromera</taxon>
    </lineage>
</organism>
<evidence type="ECO:0000256" key="8">
    <source>
        <dbReference type="ARBA" id="ARBA00037982"/>
    </source>
</evidence>
<keyword evidence="13" id="KW-0732">Signal</keyword>
<proteinExistence type="inferred from homology"/>
<evidence type="ECO:0000256" key="10">
    <source>
        <dbReference type="ARBA" id="ARBA00048977"/>
    </source>
</evidence>
<dbReference type="Gene3D" id="1.10.510.10">
    <property type="entry name" value="Transferase(Phosphotransferase) domain 1"/>
    <property type="match status" value="1"/>
</dbReference>
<keyword evidence="3" id="KW-0808">Transferase</keyword>
<feature type="region of interest" description="Disordered" evidence="12">
    <location>
        <begin position="647"/>
        <end position="688"/>
    </location>
</feature>
<evidence type="ECO:0000256" key="5">
    <source>
        <dbReference type="ARBA" id="ARBA00022777"/>
    </source>
</evidence>
<feature type="region of interest" description="Disordered" evidence="12">
    <location>
        <begin position="1385"/>
        <end position="1412"/>
    </location>
</feature>
<dbReference type="GO" id="GO:0005737">
    <property type="term" value="C:cytoplasm"/>
    <property type="evidence" value="ECO:0007669"/>
    <property type="project" value="TreeGrafter"/>
</dbReference>
<feature type="chain" id="PRO_5005192087" description="non-specific serine/threonine protein kinase" evidence="13">
    <location>
        <begin position="25"/>
        <end position="1939"/>
    </location>
</feature>
<dbReference type="PROSITE" id="PS50011">
    <property type="entry name" value="PROTEIN_KINASE_DOM"/>
    <property type="match status" value="1"/>
</dbReference>
<evidence type="ECO:0000256" key="9">
    <source>
        <dbReference type="ARBA" id="ARBA00048659"/>
    </source>
</evidence>
<feature type="region of interest" description="Disordered" evidence="12">
    <location>
        <begin position="1778"/>
        <end position="1813"/>
    </location>
</feature>
<keyword evidence="5" id="KW-0418">Kinase</keyword>
<feature type="compositionally biased region" description="Polar residues" evidence="12">
    <location>
        <begin position="1435"/>
        <end position="1445"/>
    </location>
</feature>
<dbReference type="InterPro" id="IPR017441">
    <property type="entry name" value="Protein_kinase_ATP_BS"/>
</dbReference>
<dbReference type="GO" id="GO:0004694">
    <property type="term" value="F:eukaryotic translation initiation factor 2alpha kinase activity"/>
    <property type="evidence" value="ECO:0007669"/>
    <property type="project" value="TreeGrafter"/>
</dbReference>
<gene>
    <name evidence="15" type="ORF">Cvel_10117</name>
</gene>
<feature type="region of interest" description="Disordered" evidence="12">
    <location>
        <begin position="771"/>
        <end position="990"/>
    </location>
</feature>
<feature type="compositionally biased region" description="Basic and acidic residues" evidence="12">
    <location>
        <begin position="1555"/>
        <end position="1566"/>
    </location>
</feature>
<feature type="region of interest" description="Disordered" evidence="12">
    <location>
        <begin position="1469"/>
        <end position="1677"/>
    </location>
</feature>
<feature type="region of interest" description="Disordered" evidence="12">
    <location>
        <begin position="84"/>
        <end position="132"/>
    </location>
</feature>
<feature type="compositionally biased region" description="Low complexity" evidence="12">
    <location>
        <begin position="1590"/>
        <end position="1617"/>
    </location>
</feature>
<feature type="compositionally biased region" description="Basic and acidic residues" evidence="12">
    <location>
        <begin position="670"/>
        <end position="687"/>
    </location>
</feature>
<evidence type="ECO:0000256" key="11">
    <source>
        <dbReference type="PROSITE-ProRule" id="PRU10141"/>
    </source>
</evidence>
<dbReference type="SUPFAM" id="SSF56112">
    <property type="entry name" value="Protein kinase-like (PK-like)"/>
    <property type="match status" value="1"/>
</dbReference>
<evidence type="ECO:0000256" key="1">
    <source>
        <dbReference type="ARBA" id="ARBA00012513"/>
    </source>
</evidence>
<evidence type="ECO:0000259" key="14">
    <source>
        <dbReference type="PROSITE" id="PS50011"/>
    </source>
</evidence>
<name>A0A0G4I1F8_9ALVE</name>
<keyword evidence="6 11" id="KW-0067">ATP-binding</keyword>
<dbReference type="InterPro" id="IPR011009">
    <property type="entry name" value="Kinase-like_dom_sf"/>
</dbReference>
<feature type="compositionally biased region" description="Pro residues" evidence="12">
    <location>
        <begin position="462"/>
        <end position="473"/>
    </location>
</feature>
<evidence type="ECO:0000256" key="6">
    <source>
        <dbReference type="ARBA" id="ARBA00022840"/>
    </source>
</evidence>
<feature type="compositionally biased region" description="Polar residues" evidence="12">
    <location>
        <begin position="1491"/>
        <end position="1502"/>
    </location>
</feature>
<feature type="region of interest" description="Disordered" evidence="12">
    <location>
        <begin position="455"/>
        <end position="474"/>
    </location>
</feature>
<dbReference type="GO" id="GO:0017148">
    <property type="term" value="P:negative regulation of translation"/>
    <property type="evidence" value="ECO:0007669"/>
    <property type="project" value="UniProtKB-KW"/>
</dbReference>
<feature type="compositionally biased region" description="Low complexity" evidence="12">
    <location>
        <begin position="1525"/>
        <end position="1548"/>
    </location>
</feature>
<evidence type="ECO:0000313" key="15">
    <source>
        <dbReference type="EMBL" id="CEM50688.1"/>
    </source>
</evidence>
<feature type="compositionally biased region" description="Low complexity" evidence="12">
    <location>
        <begin position="561"/>
        <end position="586"/>
    </location>
</feature>
<evidence type="ECO:0000256" key="4">
    <source>
        <dbReference type="ARBA" id="ARBA00022741"/>
    </source>
</evidence>
<comment type="similarity">
    <text evidence="8">Belongs to the protein kinase superfamily. Ser/Thr protein kinase family. GCN2 subfamily.</text>
</comment>
<feature type="compositionally biased region" description="Acidic residues" evidence="12">
    <location>
        <begin position="220"/>
        <end position="250"/>
    </location>
</feature>
<evidence type="ECO:0000256" key="2">
    <source>
        <dbReference type="ARBA" id="ARBA00022527"/>
    </source>
</evidence>
<feature type="region of interest" description="Disordered" evidence="12">
    <location>
        <begin position="1211"/>
        <end position="1363"/>
    </location>
</feature>
<feature type="compositionally biased region" description="Basic and acidic residues" evidence="12">
    <location>
        <begin position="1506"/>
        <end position="1518"/>
    </location>
</feature>
<evidence type="ECO:0000256" key="3">
    <source>
        <dbReference type="ARBA" id="ARBA00022679"/>
    </source>
</evidence>
<feature type="signal peptide" evidence="13">
    <location>
        <begin position="1"/>
        <end position="24"/>
    </location>
</feature>
<reference evidence="15" key="1">
    <citation type="submission" date="2014-11" db="EMBL/GenBank/DDBJ databases">
        <authorList>
            <person name="Otto D Thomas"/>
            <person name="Naeem Raeece"/>
        </authorList>
    </citation>
    <scope>NUCLEOTIDE SEQUENCE</scope>
</reference>
<keyword evidence="2" id="KW-0723">Serine/threonine-protein kinase</keyword>
<dbReference type="PROSITE" id="PS51257">
    <property type="entry name" value="PROKAR_LIPOPROTEIN"/>
    <property type="match status" value="1"/>
</dbReference>
<dbReference type="PANTHER" id="PTHR11042:SF160">
    <property type="entry name" value="EUKARYOTIC TRANSLATION INITIATION FACTOR 2-ALPHA KINASE 1"/>
    <property type="match status" value="1"/>
</dbReference>
<sequence>MGLTKKTVLLLQILVSVLVGCVFCLSEKQHVVEATGGPPTAFRELPQHFVVLTTDGTLWAVREDGRYLWNRALELPLVFSEVKTRQAQPQQSRGRGRKSKTARDRRGGSISLDDQEEGSGGGSQRAANPHNGRLIPSYDGYLIHVSEDGVPTLTNVNIRDVVEQSPFTSPLFGSLFFEGGREAKVNAVDFDTGELIRSGDMEHRDFSFSFPRKSSGSGGEGEEGSELEDLEGDEDLEEEEEEDHELEEEGMPFWVTRRQLVFGTTDWHIRAKGLSPSSDGAEWVCGWTEVSPLSDAAASTERLLSLAESLQERVRIDRNRLEVLPALLPGEAESDCAIDGSCNLHLHSRSAFETEMEGEANSLLVTGGGANFSFPHEVVGVYAVIESGAGQSLVETAGDVSSPNAMGESYQTQSVITGSSSQPQTLTVLPVSFSEHPILHARAVQPFLPPSSPFSGLRMLPGGPPENLLPPPDSIVDGCPSASSEAYRGSAISPVRGSTFLTPPSDSLLDPSVHSSPAGVLVPQDAGVLDPNSISFPDTPTVDERLLTWALGRRAVELLPKPSQQPPAAQSTPALPPSHQHQQQQQIGAPAWSSGIVVAPEGPSVGQPGPVPSTRLLPLPPGTPSPQITGDTVAVLPLPSSHAFNSSSSIYVDPSGVSGKTGKAQADTRNNGKKEGRGDRNSKEHSKTPRFLGLALSDEGRLVAFGAAAGVVSCLVLFLAWQLWVCWGPGRRRRPPSVSRSTSRTPNIMAPMHEAFNSIWNKPKSFAGGISYEAGGSNESLSHSQHQRDLHGHHPHRANTMPTPGLFGGVDLHSHLLGGDGETESPAGRETEPAGFPKQYREGDPSAEGSRLAPELSFRDSTISREASPCERDTNRERSMGAQGVPPEEEEGDLQLVEDRPPSAHSQSSGGRGRGMVKEKRRSGKQEQKENCRGGEEEERQEEREGKKAREEKDRKEEGKGKEGRSLSPPPEAAVSSSVSLTKIPPNTSLGRVIENGKLVQKFHKLKPIGKGAFGRVFRAQHKMEQAVYALKCQLVWLRSTADLKSQRVFRECLAGSRIHSTYVVRYFGSWCEEPDELPREILYSDSDFRALLAGNLPGAGLTSGGKGRGGGKVGGHAALDWKAGGKREKGGEGERHAAIPDPVAAIDGMSLVRPPSVDLTATVGGSIGQAGSSAMGTAAYSFPPVGPQDAPHDSDCSEFSLGFALDSIEGGGFERRPKRGNRKSRKKSQLRGHVSYPAGGIGGSLLREGSWADEAGGTVLGSEEDDRARRENRRPRRGMSEGSDSDGGFWGDESDDDGVEFLRSTDSMGAEPLPADDLERHSPSGGRGEGGDGAGSSFEREVDERWEQEEEDHWGPSRAPKLSSVRCMVLEDEEEEEGNEVDVLNMSGGFTSPAGCQEGGQTEGEGRRDSLPGVIVSSASAIIPPSAQPGCSPLAQNTGTTWTGSRERSLESFGLSPPVSLAVAVGASPLPRGTMEDRQPRMLPLLPLESTDSAEGRSVSSPGPLRDKRIGEESRGENEEEEPFSSLSGEDACASPPKSKSSRSSAPGVRRQKSAPDGREMDTSDWRMGSDLGGETGDGENPVSPIPHHPVSSPALGASSPAAVSASPPPGGLLDPPLSPSHQMEGRHHPSPGRRRGHGGDLRPPGLRPPLPPNTRHKQNGHQHRPRSSADVKEEEEKRFPVVLFMQMELCMGEKQSVAQTLRQWLDHPSRSTVPLEFTKGKTPFQELTFMKQLAKGLREIHKEGLVHRDLKPENIFVCGKGVKIGDFGLSKFLSEPMNGQEDNPLAPEGSVDAGSPTLTTPVVSPPGSGRGMVRIDSQASVRGQKIGTPGYWPPEANEQCSTAGDIFSVGLVFLELVSNRFDTVMERFKLMDRIRDAGESPPFLWAAFPDIARLLEDMCKRDPEERPSADDVYKRVKELLKQLPVNSPSTRISEHEG</sequence>
<protein>
    <recommendedName>
        <fullName evidence="1">non-specific serine/threonine protein kinase</fullName>
        <ecNumber evidence="1">2.7.11.1</ecNumber>
    </recommendedName>
</protein>
<evidence type="ECO:0000256" key="7">
    <source>
        <dbReference type="ARBA" id="ARBA00023193"/>
    </source>
</evidence>
<dbReference type="InterPro" id="IPR050339">
    <property type="entry name" value="CC_SR_Kinase"/>
</dbReference>
<feature type="compositionally biased region" description="Basic residues" evidence="12">
    <location>
        <begin position="1217"/>
        <end position="1231"/>
    </location>
</feature>
<dbReference type="PROSITE" id="PS00107">
    <property type="entry name" value="PROTEIN_KINASE_ATP"/>
    <property type="match status" value="1"/>
</dbReference>
<comment type="catalytic activity">
    <reaction evidence="9">
        <text>L-threonyl-[protein] + ATP = O-phospho-L-threonyl-[protein] + ADP + H(+)</text>
        <dbReference type="Rhea" id="RHEA:46608"/>
        <dbReference type="Rhea" id="RHEA-COMP:11060"/>
        <dbReference type="Rhea" id="RHEA-COMP:11605"/>
        <dbReference type="ChEBI" id="CHEBI:15378"/>
        <dbReference type="ChEBI" id="CHEBI:30013"/>
        <dbReference type="ChEBI" id="CHEBI:30616"/>
        <dbReference type="ChEBI" id="CHEBI:61977"/>
        <dbReference type="ChEBI" id="CHEBI:456216"/>
        <dbReference type="EC" id="2.7.11.1"/>
    </reaction>
    <physiologicalReaction direction="left-to-right" evidence="9">
        <dbReference type="Rhea" id="RHEA:46609"/>
    </physiologicalReaction>
</comment>
<dbReference type="EMBL" id="CDMZ01004726">
    <property type="protein sequence ID" value="CEM50688.1"/>
    <property type="molecule type" value="Genomic_DNA"/>
</dbReference>
<dbReference type="InterPro" id="IPR008271">
    <property type="entry name" value="Ser/Thr_kinase_AS"/>
</dbReference>
<feature type="compositionally biased region" description="Basic and acidic residues" evidence="12">
    <location>
        <begin position="868"/>
        <end position="879"/>
    </location>
</feature>
<feature type="region of interest" description="Disordered" evidence="12">
    <location>
        <begin position="207"/>
        <end position="250"/>
    </location>
</feature>
<dbReference type="InterPro" id="IPR000719">
    <property type="entry name" value="Prot_kinase_dom"/>
</dbReference>
<dbReference type="VEuPathDB" id="CryptoDB:Cvel_10117"/>
<feature type="compositionally biased region" description="Basic residues" evidence="12">
    <location>
        <begin position="1656"/>
        <end position="1668"/>
    </location>
</feature>
<keyword evidence="4 11" id="KW-0547">Nucleotide-binding</keyword>
<feature type="domain" description="Protein kinase" evidence="14">
    <location>
        <begin position="1571"/>
        <end position="1922"/>
    </location>
</feature>
<keyword evidence="7" id="KW-0652">Protein synthesis inhibitor</keyword>
<feature type="region of interest" description="Disordered" evidence="12">
    <location>
        <begin position="1424"/>
        <end position="1454"/>
    </location>
</feature>
<dbReference type="Gene3D" id="3.30.200.20">
    <property type="entry name" value="Phosphorylase Kinase, domain 1"/>
    <property type="match status" value="1"/>
</dbReference>
<dbReference type="GO" id="GO:0005634">
    <property type="term" value="C:nucleus"/>
    <property type="evidence" value="ECO:0007669"/>
    <property type="project" value="TreeGrafter"/>
</dbReference>
<feature type="compositionally biased region" description="Low complexity" evidence="12">
    <location>
        <begin position="1796"/>
        <end position="1809"/>
    </location>
</feature>
<dbReference type="PROSITE" id="PS00108">
    <property type="entry name" value="PROTEIN_KINASE_ST"/>
    <property type="match status" value="1"/>
</dbReference>
<evidence type="ECO:0000256" key="12">
    <source>
        <dbReference type="SAM" id="MobiDB-lite"/>
    </source>
</evidence>
<dbReference type="SMART" id="SM00220">
    <property type="entry name" value="S_TKc"/>
    <property type="match status" value="1"/>
</dbReference>
<dbReference type="PANTHER" id="PTHR11042">
    <property type="entry name" value="EUKARYOTIC TRANSLATION INITIATION FACTOR 2-ALPHA KINASE EIF2-ALPHA KINASE -RELATED"/>
    <property type="match status" value="1"/>
</dbReference>
<evidence type="ECO:0000256" key="13">
    <source>
        <dbReference type="SAM" id="SignalP"/>
    </source>
</evidence>
<dbReference type="Pfam" id="PF00069">
    <property type="entry name" value="Pkinase"/>
    <property type="match status" value="1"/>
</dbReference>
<accession>A0A0G4I1F8</accession>
<dbReference type="GO" id="GO:0005524">
    <property type="term" value="F:ATP binding"/>
    <property type="evidence" value="ECO:0007669"/>
    <property type="project" value="UniProtKB-UniRule"/>
</dbReference>
<comment type="catalytic activity">
    <reaction evidence="10">
        <text>L-seryl-[protein] + ATP = O-phospho-L-seryl-[protein] + ADP + H(+)</text>
        <dbReference type="Rhea" id="RHEA:17989"/>
        <dbReference type="Rhea" id="RHEA-COMP:9863"/>
        <dbReference type="Rhea" id="RHEA-COMP:11604"/>
        <dbReference type="ChEBI" id="CHEBI:15378"/>
        <dbReference type="ChEBI" id="CHEBI:29999"/>
        <dbReference type="ChEBI" id="CHEBI:30616"/>
        <dbReference type="ChEBI" id="CHEBI:83421"/>
        <dbReference type="ChEBI" id="CHEBI:456216"/>
        <dbReference type="EC" id="2.7.11.1"/>
    </reaction>
    <physiologicalReaction direction="left-to-right" evidence="10">
        <dbReference type="Rhea" id="RHEA:17990"/>
    </physiologicalReaction>
</comment>
<feature type="binding site" evidence="11">
    <location>
        <position position="1032"/>
    </location>
    <ligand>
        <name>ATP</name>
        <dbReference type="ChEBI" id="CHEBI:30616"/>
    </ligand>
</feature>